<dbReference type="AlphaFoldDB" id="A0A2G9V1A9"/>
<keyword evidence="3" id="KW-0675">Receptor</keyword>
<name>A0A2G9V1A9_TELCI</name>
<dbReference type="InterPro" id="IPR035500">
    <property type="entry name" value="NHR-like_dom_sf"/>
</dbReference>
<evidence type="ECO:0000256" key="1">
    <source>
        <dbReference type="ARBA" id="ARBA00023015"/>
    </source>
</evidence>
<keyword evidence="2" id="KW-0804">Transcription</keyword>
<reference evidence="4 5" key="1">
    <citation type="submission" date="2015-09" db="EMBL/GenBank/DDBJ databases">
        <title>Draft genome of the parasitic nematode Teladorsagia circumcincta isolate WARC Sus (inbred).</title>
        <authorList>
            <person name="Mitreva M."/>
        </authorList>
    </citation>
    <scope>NUCLEOTIDE SEQUENCE [LARGE SCALE GENOMIC DNA]</scope>
    <source>
        <strain evidence="4 5">S</strain>
    </source>
</reference>
<evidence type="ECO:0000313" key="5">
    <source>
        <dbReference type="Proteomes" id="UP000230423"/>
    </source>
</evidence>
<dbReference type="Proteomes" id="UP000230423">
    <property type="component" value="Unassembled WGS sequence"/>
</dbReference>
<evidence type="ECO:0000256" key="2">
    <source>
        <dbReference type="ARBA" id="ARBA00023163"/>
    </source>
</evidence>
<protein>
    <recommendedName>
        <fullName evidence="6">NR LBD domain-containing protein</fullName>
    </recommendedName>
</protein>
<evidence type="ECO:0008006" key="6">
    <source>
        <dbReference type="Google" id="ProtNLM"/>
    </source>
</evidence>
<dbReference type="Gene3D" id="1.10.565.10">
    <property type="entry name" value="Retinoid X Receptor"/>
    <property type="match status" value="1"/>
</dbReference>
<dbReference type="EMBL" id="KZ345109">
    <property type="protein sequence ID" value="PIO75752.1"/>
    <property type="molecule type" value="Genomic_DNA"/>
</dbReference>
<dbReference type="SUPFAM" id="SSF48508">
    <property type="entry name" value="Nuclear receptor ligand-binding domain"/>
    <property type="match status" value="1"/>
</dbReference>
<organism evidence="4 5">
    <name type="scientific">Teladorsagia circumcincta</name>
    <name type="common">Brown stomach worm</name>
    <name type="synonym">Ostertagia circumcincta</name>
    <dbReference type="NCBI Taxonomy" id="45464"/>
    <lineage>
        <taxon>Eukaryota</taxon>
        <taxon>Metazoa</taxon>
        <taxon>Ecdysozoa</taxon>
        <taxon>Nematoda</taxon>
        <taxon>Chromadorea</taxon>
        <taxon>Rhabditida</taxon>
        <taxon>Rhabditina</taxon>
        <taxon>Rhabditomorpha</taxon>
        <taxon>Strongyloidea</taxon>
        <taxon>Trichostrongylidae</taxon>
        <taxon>Teladorsagia</taxon>
    </lineage>
</organism>
<evidence type="ECO:0000256" key="3">
    <source>
        <dbReference type="ARBA" id="ARBA00023170"/>
    </source>
</evidence>
<dbReference type="OrthoDB" id="5864640at2759"/>
<gene>
    <name evidence="4" type="ORF">TELCIR_02183</name>
</gene>
<feature type="non-terminal residue" evidence="4">
    <location>
        <position position="1"/>
    </location>
</feature>
<sequence length="127" mass="14611">RHQFEKYYRETYGRPVAIVRSLSMTREQFALFKAILLFSPNNLDLTPSGRLDIDVERERLIFVLRKCLLNELGPALGAEKLANILLSIASFIDLAEKRRNYLEVCDLMSTLNLSSLAKGVYLKQFDL</sequence>
<accession>A0A2G9V1A9</accession>
<proteinExistence type="predicted"/>
<keyword evidence="5" id="KW-1185">Reference proteome</keyword>
<evidence type="ECO:0000313" key="4">
    <source>
        <dbReference type="EMBL" id="PIO75752.1"/>
    </source>
</evidence>
<keyword evidence="1" id="KW-0805">Transcription regulation</keyword>